<dbReference type="SMART" id="SM00325">
    <property type="entry name" value="RhoGEF"/>
    <property type="match status" value="1"/>
</dbReference>
<protein>
    <recommendedName>
        <fullName evidence="2">DH domain-containing protein</fullName>
    </recommendedName>
</protein>
<feature type="region of interest" description="Disordered" evidence="1">
    <location>
        <begin position="157"/>
        <end position="186"/>
    </location>
</feature>
<feature type="compositionally biased region" description="Basic and acidic residues" evidence="1">
    <location>
        <begin position="175"/>
        <end position="186"/>
    </location>
</feature>
<reference evidence="3" key="1">
    <citation type="submission" date="2023-05" db="EMBL/GenBank/DDBJ databases">
        <authorList>
            <person name="Stuckert A."/>
        </authorList>
    </citation>
    <scope>NUCLEOTIDE SEQUENCE</scope>
</reference>
<evidence type="ECO:0000256" key="1">
    <source>
        <dbReference type="SAM" id="MobiDB-lite"/>
    </source>
</evidence>
<dbReference type="SUPFAM" id="SSF48065">
    <property type="entry name" value="DBL homology domain (DH-domain)"/>
    <property type="match status" value="1"/>
</dbReference>
<evidence type="ECO:0000259" key="2">
    <source>
        <dbReference type="PROSITE" id="PS50010"/>
    </source>
</evidence>
<comment type="caution">
    <text evidence="3">The sequence shown here is derived from an EMBL/GenBank/DDBJ whole genome shotgun (WGS) entry which is preliminary data.</text>
</comment>
<dbReference type="InterPro" id="IPR000219">
    <property type="entry name" value="DH_dom"/>
</dbReference>
<dbReference type="Proteomes" id="UP001162483">
    <property type="component" value="Unassembled WGS sequence"/>
</dbReference>
<dbReference type="Pfam" id="PF00621">
    <property type="entry name" value="RhoGEF"/>
    <property type="match status" value="1"/>
</dbReference>
<dbReference type="InterPro" id="IPR035899">
    <property type="entry name" value="DBL_dom_sf"/>
</dbReference>
<dbReference type="Gene3D" id="1.20.900.10">
    <property type="entry name" value="Dbl homology (DH) domain"/>
    <property type="match status" value="1"/>
</dbReference>
<name>A0ABN9GUD6_9NEOB</name>
<dbReference type="PANTHER" id="PTHR45834">
    <property type="entry name" value="RHO GUANINE NUCLEOTIDE EXCHANGE FACTOR 9-RELATED"/>
    <property type="match status" value="1"/>
</dbReference>
<organism evidence="3 4">
    <name type="scientific">Staurois parvus</name>
    <dbReference type="NCBI Taxonomy" id="386267"/>
    <lineage>
        <taxon>Eukaryota</taxon>
        <taxon>Metazoa</taxon>
        <taxon>Chordata</taxon>
        <taxon>Craniata</taxon>
        <taxon>Vertebrata</taxon>
        <taxon>Euteleostomi</taxon>
        <taxon>Amphibia</taxon>
        <taxon>Batrachia</taxon>
        <taxon>Anura</taxon>
        <taxon>Neobatrachia</taxon>
        <taxon>Ranoidea</taxon>
        <taxon>Ranidae</taxon>
        <taxon>Staurois</taxon>
    </lineage>
</organism>
<keyword evidence="4" id="KW-1185">Reference proteome</keyword>
<dbReference type="EMBL" id="CATNWA010019320">
    <property type="protein sequence ID" value="CAI9612514.1"/>
    <property type="molecule type" value="Genomic_DNA"/>
</dbReference>
<proteinExistence type="predicted"/>
<evidence type="ECO:0000313" key="4">
    <source>
        <dbReference type="Proteomes" id="UP001162483"/>
    </source>
</evidence>
<dbReference type="PANTHER" id="PTHR45834:SF3">
    <property type="entry name" value="RHO GUANINE NUCLEOTIDE EXCHANGE FACTOR 3, ISOFORM L"/>
    <property type="match status" value="1"/>
</dbReference>
<accession>A0ABN9GUD6</accession>
<dbReference type="CDD" id="cd00160">
    <property type="entry name" value="RhoGEF"/>
    <property type="match status" value="1"/>
</dbReference>
<feature type="domain" description="DH" evidence="2">
    <location>
        <begin position="5"/>
        <end position="186"/>
    </location>
</feature>
<dbReference type="InterPro" id="IPR053086">
    <property type="entry name" value="RhoGEF_domain"/>
</dbReference>
<evidence type="ECO:0000313" key="3">
    <source>
        <dbReference type="EMBL" id="CAI9612514.1"/>
    </source>
</evidence>
<dbReference type="PROSITE" id="PS50010">
    <property type="entry name" value="DH_2"/>
    <property type="match status" value="1"/>
</dbReference>
<gene>
    <name evidence="3" type="ORF">SPARVUS_LOCUS14724928</name>
</gene>
<sequence length="186" mass="21652">MMRLYRSDTVEEIWRSLFSLQAFLHRIRQSAVDKTENCCISQENVKILFSNIEDILRVHREFLESLEGALQPEPQSHHELGLIFLKFKERFCVYEEYCSNHEKALRLLMELNKVPNIRAFLLSCMLLGGRKTDIPLEGYLLTPIQRICKYPATPKGAGKENAHQTLGPPTCPERPTGHEDRLYQHQ</sequence>